<reference evidence="1" key="1">
    <citation type="submission" date="2021-02" db="EMBL/GenBank/DDBJ databases">
        <authorList>
            <person name="Nowell W R."/>
        </authorList>
    </citation>
    <scope>NUCLEOTIDE SEQUENCE</scope>
</reference>
<gene>
    <name evidence="1" type="ORF">OTI717_LOCUS42148</name>
</gene>
<dbReference type="Proteomes" id="UP000663823">
    <property type="component" value="Unassembled WGS sequence"/>
</dbReference>
<proteinExistence type="predicted"/>
<name>A0A820IBT1_9BILA</name>
<evidence type="ECO:0000313" key="2">
    <source>
        <dbReference type="Proteomes" id="UP000663823"/>
    </source>
</evidence>
<feature type="non-terminal residue" evidence="1">
    <location>
        <position position="28"/>
    </location>
</feature>
<comment type="caution">
    <text evidence="1">The sequence shown here is derived from an EMBL/GenBank/DDBJ whole genome shotgun (WGS) entry which is preliminary data.</text>
</comment>
<dbReference type="EMBL" id="CAJOAX010048162">
    <property type="protein sequence ID" value="CAF4304355.1"/>
    <property type="molecule type" value="Genomic_DNA"/>
</dbReference>
<organism evidence="1 2">
    <name type="scientific">Rotaria sordida</name>
    <dbReference type="NCBI Taxonomy" id="392033"/>
    <lineage>
        <taxon>Eukaryota</taxon>
        <taxon>Metazoa</taxon>
        <taxon>Spiralia</taxon>
        <taxon>Gnathifera</taxon>
        <taxon>Rotifera</taxon>
        <taxon>Eurotatoria</taxon>
        <taxon>Bdelloidea</taxon>
        <taxon>Philodinida</taxon>
        <taxon>Philodinidae</taxon>
        <taxon>Rotaria</taxon>
    </lineage>
</organism>
<evidence type="ECO:0000313" key="1">
    <source>
        <dbReference type="EMBL" id="CAF4304355.1"/>
    </source>
</evidence>
<accession>A0A820IBT1</accession>
<dbReference type="AlphaFoldDB" id="A0A820IBT1"/>
<sequence>MSSNDIRFYRARGTHYECARKIGIACRE</sequence>
<protein>
    <submittedName>
        <fullName evidence="1">Uncharacterized protein</fullName>
    </submittedName>
</protein>